<feature type="region of interest" description="Disordered" evidence="1">
    <location>
        <begin position="564"/>
        <end position="583"/>
    </location>
</feature>
<evidence type="ECO:0000256" key="1">
    <source>
        <dbReference type="SAM" id="MobiDB-lite"/>
    </source>
</evidence>
<dbReference type="PANTHER" id="PTHR46599">
    <property type="entry name" value="PIGGYBAC TRANSPOSABLE ELEMENT-DERIVED PROTEIN 4"/>
    <property type="match status" value="1"/>
</dbReference>
<dbReference type="Pfam" id="PF13843">
    <property type="entry name" value="DDE_Tnp_1_7"/>
    <property type="match status" value="1"/>
</dbReference>
<proteinExistence type="predicted"/>
<evidence type="ECO:0000256" key="2">
    <source>
        <dbReference type="SAM" id="Phobius"/>
    </source>
</evidence>
<dbReference type="Proteomes" id="UP000694427">
    <property type="component" value="Unplaced"/>
</dbReference>
<sequence>MASRKAARKLFAEKSVLEELGNATENDSSNDDESVSKAGEDKEGDPDFEPLSSSDDEWSINEPSPKKGRIVPSPIITPHTPRTPASSARSLSPRSTPRGISRSPQGRKRSAGRMSADSDMGIWNDISVEDEDPVLPNFVPKRNPGAQLIMDRMYSPMQLFQLFFPNSVVDTIVKNTNSYGKMRSEAGKKFPWVPMTVKELYLYIALVIYMGLLSTKTIVDYWSGKKIYNLPFPKSVMSRARFHAISWNLHLCNLEEDRANAQKKGTPEYDRLFKIKPLYTDIITACKTYFHPNRQLAVDERMVASKARIGFKQYMKDKPTRWGYKLFVLADSSCGYTWNFFVYEGKSSLATGKGLSYDSVMRLLDLSLLGKGYHVYTDNFYTSPGLLLDLLDKKTLACGTIRSQVQGFPRTRANELSERAQRGSIRWLREGKLLFVRWMDTKVVSMCSTIHKAYDGSTVSRRVRNPKSAWETRQIPIPAAAKDYNKYMGGVDLSDALIGYYNVIHKTKKWYKTFFFHFIDIAVVNSLILHQHLLKSQNKTPLNQKAFREALVAELAGIVIPPRASEAEEPSTSCPQMPSTQGTSTSAVGEQLCWPEYFGSDATCGRRVCVLCKISGHKVKTPVYCIKCNVALCFVSSRNCFKKWHTEKPPENDEEK</sequence>
<evidence type="ECO:0000313" key="5">
    <source>
        <dbReference type="Proteomes" id="UP000694427"/>
    </source>
</evidence>
<dbReference type="Ensembl" id="ENSCCRT00010017682.1">
    <property type="protein sequence ID" value="ENSCCRP00010016263.1"/>
    <property type="gene ID" value="ENSCCRG00010006952.1"/>
</dbReference>
<feature type="compositionally biased region" description="Polar residues" evidence="1">
    <location>
        <begin position="570"/>
        <end position="583"/>
    </location>
</feature>
<evidence type="ECO:0000259" key="3">
    <source>
        <dbReference type="Pfam" id="PF13843"/>
    </source>
</evidence>
<reference evidence="4" key="1">
    <citation type="submission" date="2025-08" db="UniProtKB">
        <authorList>
            <consortium name="Ensembl"/>
        </authorList>
    </citation>
    <scope>IDENTIFICATION</scope>
</reference>
<dbReference type="InterPro" id="IPR029526">
    <property type="entry name" value="PGBD"/>
</dbReference>
<feature type="domain" description="PiggyBac transposable element-derived protein" evidence="3">
    <location>
        <begin position="155"/>
        <end position="526"/>
    </location>
</feature>
<evidence type="ECO:0000313" key="4">
    <source>
        <dbReference type="Ensembl" id="ENSCCRP00010016263.1"/>
    </source>
</evidence>
<keyword evidence="2" id="KW-0812">Transmembrane</keyword>
<keyword evidence="2" id="KW-1133">Transmembrane helix</keyword>
<feature type="compositionally biased region" description="Acidic residues" evidence="1">
    <location>
        <begin position="42"/>
        <end position="59"/>
    </location>
</feature>
<dbReference type="PANTHER" id="PTHR46599:SF3">
    <property type="entry name" value="PIGGYBAC TRANSPOSABLE ELEMENT-DERIVED PROTEIN 4"/>
    <property type="match status" value="1"/>
</dbReference>
<protein>
    <recommendedName>
        <fullName evidence="3">PiggyBac transposable element-derived protein domain-containing protein</fullName>
    </recommendedName>
</protein>
<keyword evidence="5" id="KW-1185">Reference proteome</keyword>
<accession>A0A8C1IEC1</accession>
<feature type="region of interest" description="Disordered" evidence="1">
    <location>
        <begin position="19"/>
        <end position="118"/>
    </location>
</feature>
<feature type="compositionally biased region" description="Low complexity" evidence="1">
    <location>
        <begin position="82"/>
        <end position="98"/>
    </location>
</feature>
<organism evidence="4 5">
    <name type="scientific">Cyprinus carpio</name>
    <name type="common">Common carp</name>
    <dbReference type="NCBI Taxonomy" id="7962"/>
    <lineage>
        <taxon>Eukaryota</taxon>
        <taxon>Metazoa</taxon>
        <taxon>Chordata</taxon>
        <taxon>Craniata</taxon>
        <taxon>Vertebrata</taxon>
        <taxon>Euteleostomi</taxon>
        <taxon>Actinopterygii</taxon>
        <taxon>Neopterygii</taxon>
        <taxon>Teleostei</taxon>
        <taxon>Ostariophysi</taxon>
        <taxon>Cypriniformes</taxon>
        <taxon>Cyprinidae</taxon>
        <taxon>Cyprininae</taxon>
        <taxon>Cyprinus</taxon>
    </lineage>
</organism>
<name>A0A8C1IEC1_CYPCA</name>
<dbReference type="AlphaFoldDB" id="A0A8C1IEC1"/>
<keyword evidence="2" id="KW-0472">Membrane</keyword>
<reference evidence="4" key="2">
    <citation type="submission" date="2025-09" db="UniProtKB">
        <authorList>
            <consortium name="Ensembl"/>
        </authorList>
    </citation>
    <scope>IDENTIFICATION</scope>
</reference>
<dbReference type="OMA" id="DEWSINE"/>
<feature type="transmembrane region" description="Helical" evidence="2">
    <location>
        <begin position="200"/>
        <end position="219"/>
    </location>
</feature>